<evidence type="ECO:0000259" key="1">
    <source>
        <dbReference type="Pfam" id="PF03417"/>
    </source>
</evidence>
<organism evidence="2 3">
    <name type="scientific">Extremus antarcticus</name>
    <dbReference type="NCBI Taxonomy" id="702011"/>
    <lineage>
        <taxon>Eukaryota</taxon>
        <taxon>Fungi</taxon>
        <taxon>Dikarya</taxon>
        <taxon>Ascomycota</taxon>
        <taxon>Pezizomycotina</taxon>
        <taxon>Dothideomycetes</taxon>
        <taxon>Dothideomycetidae</taxon>
        <taxon>Mycosphaerellales</taxon>
        <taxon>Extremaceae</taxon>
        <taxon>Extremus</taxon>
    </lineage>
</organism>
<evidence type="ECO:0000313" key="3">
    <source>
        <dbReference type="Proteomes" id="UP001271007"/>
    </source>
</evidence>
<dbReference type="NCBIfam" id="NF040521">
    <property type="entry name" value="C45_proenzyme"/>
    <property type="match status" value="1"/>
</dbReference>
<proteinExistence type="predicted"/>
<sequence length="399" mass="43863">MVSSDTYSSYRYQSKAILRGQNKPRLCNKALKTMESLSEVHDTAPSWNGVPQVRAEGSAWNIGLTHGRQIPSRIRTCIKNYERLFQETAEADWEESVSRAMKYLPALEQNEPDLVEEMKGIAAGSGMAFEDILALNLRSEISLTNFSDGCTSIVTKDETSGNTYVAQNWDWVGEAGMSTAFFDIQKTGAPRIRMLGEAGIVAKFGVNDFGVGICMNAIRCGTVNYAALPVHLAMRRVLECRSFDEAYSLLSKKGVASCVNFAIADASGRFATIECTPKGLAPIFPEAGTSVTFHTNHLWSPDIPAGILDHPSRNSFTRLERIRELSKSQKPDVEKIRLWMSDEHGTPVSICRSTPSGSKGIERMETLATVIIDLQNCKAEVSLGKPSLSPPVLILEMND</sequence>
<dbReference type="Gene3D" id="3.60.60.10">
    <property type="entry name" value="Penicillin V Acylase, Chain A"/>
    <property type="match status" value="1"/>
</dbReference>
<dbReference type="InterPro" id="IPR047801">
    <property type="entry name" value="Peptidase_C45"/>
</dbReference>
<dbReference type="Proteomes" id="UP001271007">
    <property type="component" value="Unassembled WGS sequence"/>
</dbReference>
<name>A0AAJ0D6S3_9PEZI</name>
<dbReference type="PANTHER" id="PTHR34180">
    <property type="entry name" value="PEPTIDASE C45"/>
    <property type="match status" value="1"/>
</dbReference>
<keyword evidence="3" id="KW-1185">Reference proteome</keyword>
<feature type="domain" description="Peptidase C45 hydrolase" evidence="1">
    <location>
        <begin position="160"/>
        <end position="387"/>
    </location>
</feature>
<evidence type="ECO:0000313" key="2">
    <source>
        <dbReference type="EMBL" id="KAK3047447.1"/>
    </source>
</evidence>
<accession>A0AAJ0D6S3</accession>
<gene>
    <name evidence="2" type="ORF">LTR09_011195</name>
</gene>
<dbReference type="InterPro" id="IPR047794">
    <property type="entry name" value="C45_proenzyme-like"/>
</dbReference>
<dbReference type="InterPro" id="IPR005079">
    <property type="entry name" value="Peptidase_C45_hydrolase"/>
</dbReference>
<dbReference type="Gene3D" id="1.10.10.2120">
    <property type="match status" value="1"/>
</dbReference>
<dbReference type="EMBL" id="JAWDJX010000062">
    <property type="protein sequence ID" value="KAK3047447.1"/>
    <property type="molecule type" value="Genomic_DNA"/>
</dbReference>
<dbReference type="AlphaFoldDB" id="A0AAJ0D6S3"/>
<dbReference type="Pfam" id="PF03417">
    <property type="entry name" value="AAT"/>
    <property type="match status" value="1"/>
</dbReference>
<protein>
    <recommendedName>
        <fullName evidence="1">Peptidase C45 hydrolase domain-containing protein</fullName>
    </recommendedName>
</protein>
<comment type="caution">
    <text evidence="2">The sequence shown here is derived from an EMBL/GenBank/DDBJ whole genome shotgun (WGS) entry which is preliminary data.</text>
</comment>
<dbReference type="PANTHER" id="PTHR34180:SF1">
    <property type="entry name" value="BETA-ALANYL-DOPAMINE_CARCININE HYDROLASE"/>
    <property type="match status" value="1"/>
</dbReference>
<reference evidence="2" key="1">
    <citation type="submission" date="2023-04" db="EMBL/GenBank/DDBJ databases">
        <title>Black Yeasts Isolated from many extreme environments.</title>
        <authorList>
            <person name="Coleine C."/>
            <person name="Stajich J.E."/>
            <person name="Selbmann L."/>
        </authorList>
    </citation>
    <scope>NUCLEOTIDE SEQUENCE</scope>
    <source>
        <strain evidence="2">CCFEE 5312</strain>
    </source>
</reference>